<keyword evidence="4" id="KW-1185">Reference proteome</keyword>
<feature type="region of interest" description="Disordered" evidence="1">
    <location>
        <begin position="15"/>
        <end position="34"/>
    </location>
</feature>
<dbReference type="InterPro" id="IPR001810">
    <property type="entry name" value="F-box_dom"/>
</dbReference>
<evidence type="ECO:0000256" key="1">
    <source>
        <dbReference type="SAM" id="MobiDB-lite"/>
    </source>
</evidence>
<sequence length="278" mass="31905">MTEVRLADDKMAQPTSADLLDKGDNKIAHPQPDGVSMKARSKVFALPELVEKILEFVDTMHLFRLQRVNTSFKDTITRSKTLRKCMFLEPWDTIEDEEQNKALIDFLKTGLLDKEAQPFQYRGLCKGTLEDDKHVRNWKNLCIFAECSTNVYEDDEVDDSTQGKQKQATQAGKRHGSWRNIPIVVQGGKIELEFPSRYDHYGGGMVSRIVWFKASEDAKLGELAGKCFAVMKEHKDRRSQSWTDGAISRMIAEQHPKRIMHKGERRKIGANMFLGRRD</sequence>
<dbReference type="SMART" id="SM00256">
    <property type="entry name" value="FBOX"/>
    <property type="match status" value="1"/>
</dbReference>
<comment type="caution">
    <text evidence="3">The sequence shown here is derived from an EMBL/GenBank/DDBJ whole genome shotgun (WGS) entry which is preliminary data.</text>
</comment>
<accession>A0A2S6CC88</accession>
<dbReference type="OrthoDB" id="3637982at2759"/>
<organism evidence="3 4">
    <name type="scientific">Cercospora berteroae</name>
    <dbReference type="NCBI Taxonomy" id="357750"/>
    <lineage>
        <taxon>Eukaryota</taxon>
        <taxon>Fungi</taxon>
        <taxon>Dikarya</taxon>
        <taxon>Ascomycota</taxon>
        <taxon>Pezizomycotina</taxon>
        <taxon>Dothideomycetes</taxon>
        <taxon>Dothideomycetidae</taxon>
        <taxon>Mycosphaerellales</taxon>
        <taxon>Mycosphaerellaceae</taxon>
        <taxon>Cercospora</taxon>
    </lineage>
</organism>
<protein>
    <recommendedName>
        <fullName evidence="2">F-box domain-containing protein</fullName>
    </recommendedName>
</protein>
<reference evidence="4" key="1">
    <citation type="journal article" date="2017" name="bioRxiv">
        <title>Conservation of a gene cluster reveals novel cercosporin biosynthetic mechanisms and extends production to the genus Colletotrichum.</title>
        <authorList>
            <person name="de Jonge R."/>
            <person name="Ebert M.K."/>
            <person name="Huitt-Roehl C.R."/>
            <person name="Pal P."/>
            <person name="Suttle J.C."/>
            <person name="Spanner R.E."/>
            <person name="Neubauer J.D."/>
            <person name="Jurick W.M.II."/>
            <person name="Stott K.A."/>
            <person name="Secor G.A."/>
            <person name="Thomma B.P.H.J."/>
            <person name="Van de Peer Y."/>
            <person name="Townsend C.A."/>
            <person name="Bolton M.D."/>
        </authorList>
    </citation>
    <scope>NUCLEOTIDE SEQUENCE [LARGE SCALE GENOMIC DNA]</scope>
    <source>
        <strain evidence="4">CBS538.71</strain>
    </source>
</reference>
<dbReference type="Proteomes" id="UP000237631">
    <property type="component" value="Unassembled WGS sequence"/>
</dbReference>
<proteinExistence type="predicted"/>
<dbReference type="SUPFAM" id="SSF81383">
    <property type="entry name" value="F-box domain"/>
    <property type="match status" value="1"/>
</dbReference>
<dbReference type="InterPro" id="IPR036047">
    <property type="entry name" value="F-box-like_dom_sf"/>
</dbReference>
<feature type="domain" description="F-box" evidence="2">
    <location>
        <begin position="46"/>
        <end position="85"/>
    </location>
</feature>
<gene>
    <name evidence="3" type="ORF">CBER1_01417</name>
</gene>
<evidence type="ECO:0000259" key="2">
    <source>
        <dbReference type="SMART" id="SM00256"/>
    </source>
</evidence>
<dbReference type="Pfam" id="PF00646">
    <property type="entry name" value="F-box"/>
    <property type="match status" value="1"/>
</dbReference>
<evidence type="ECO:0000313" key="4">
    <source>
        <dbReference type="Proteomes" id="UP000237631"/>
    </source>
</evidence>
<evidence type="ECO:0000313" key="3">
    <source>
        <dbReference type="EMBL" id="PPJ57345.1"/>
    </source>
</evidence>
<name>A0A2S6CC88_9PEZI</name>
<dbReference type="EMBL" id="PNEN01000495">
    <property type="protein sequence ID" value="PPJ57345.1"/>
    <property type="molecule type" value="Genomic_DNA"/>
</dbReference>
<dbReference type="AlphaFoldDB" id="A0A2S6CC88"/>